<evidence type="ECO:0000256" key="2">
    <source>
        <dbReference type="ARBA" id="ARBA00007362"/>
    </source>
</evidence>
<keyword evidence="4 7" id="KW-0812">Transmembrane</keyword>
<keyword evidence="10" id="KW-1185">Reference proteome</keyword>
<feature type="transmembrane region" description="Helical" evidence="7">
    <location>
        <begin position="59"/>
        <end position="77"/>
    </location>
</feature>
<feature type="transmembrane region" description="Helical" evidence="7">
    <location>
        <begin position="251"/>
        <end position="276"/>
    </location>
</feature>
<keyword evidence="6 7" id="KW-0472">Membrane</keyword>
<comment type="similarity">
    <text evidence="2">Belongs to the EamA transporter family.</text>
</comment>
<feature type="transmembrane region" description="Helical" evidence="7">
    <location>
        <begin position="311"/>
        <end position="333"/>
    </location>
</feature>
<dbReference type="SUPFAM" id="SSF103481">
    <property type="entry name" value="Multidrug resistance efflux transporter EmrE"/>
    <property type="match status" value="2"/>
</dbReference>
<name>A0ABT2UKA4_9BACL</name>
<organism evidence="9 10">
    <name type="scientific">Paenibacillus baimaensis</name>
    <dbReference type="NCBI Taxonomy" id="2982185"/>
    <lineage>
        <taxon>Bacteria</taxon>
        <taxon>Bacillati</taxon>
        <taxon>Bacillota</taxon>
        <taxon>Bacilli</taxon>
        <taxon>Bacillales</taxon>
        <taxon>Paenibacillaceae</taxon>
        <taxon>Paenibacillus</taxon>
    </lineage>
</organism>
<feature type="transmembrane region" description="Helical" evidence="7">
    <location>
        <begin position="28"/>
        <end position="47"/>
    </location>
</feature>
<feature type="transmembrane region" description="Helical" evidence="7">
    <location>
        <begin position="112"/>
        <end position="129"/>
    </location>
</feature>
<sequence>MDAERKVKNNSNIGVWQRPNGGLSMIRALSIAAAVFVTLLWSSSYILNQYAFAEGVGPFTLAGMRYSAAALTLWVVLRLRDRKHAQENGVHEDHSVHTEVSQGKWKLTWKNYLFLGITGFILAQGLQYAGQFYLTPMQSNMFLSVGNMLFLLVIDALWLRELKGRATFLAVLAAMAGIVIYYYPWHFAQSSLIGISLILLSCVGNAVHLTYSRYLLTRKQTAPSALVLTPMLIGAAGMLLTGFILEGIPPYSLKLILILLWLGPINGALAFTLWAWSQKQLRAYESSLINNLMLLEVALMDILFLGRSITYLQAGSLCIAGTAIVAVQLAPLLKKHKQ</sequence>
<evidence type="ECO:0000256" key="5">
    <source>
        <dbReference type="ARBA" id="ARBA00022989"/>
    </source>
</evidence>
<comment type="caution">
    <text evidence="9">The sequence shown here is derived from an EMBL/GenBank/DDBJ whole genome shotgun (WGS) entry which is preliminary data.</text>
</comment>
<dbReference type="InterPro" id="IPR050638">
    <property type="entry name" value="AA-Vitamin_Transporters"/>
</dbReference>
<protein>
    <submittedName>
        <fullName evidence="9">DMT family transporter</fullName>
    </submittedName>
</protein>
<proteinExistence type="inferred from homology"/>
<dbReference type="Proteomes" id="UP001652445">
    <property type="component" value="Unassembled WGS sequence"/>
</dbReference>
<dbReference type="Pfam" id="PF00892">
    <property type="entry name" value="EamA"/>
    <property type="match status" value="2"/>
</dbReference>
<dbReference type="InterPro" id="IPR000620">
    <property type="entry name" value="EamA_dom"/>
</dbReference>
<dbReference type="EMBL" id="JAOQIO010000089">
    <property type="protein sequence ID" value="MCU6795076.1"/>
    <property type="molecule type" value="Genomic_DNA"/>
</dbReference>
<evidence type="ECO:0000256" key="4">
    <source>
        <dbReference type="ARBA" id="ARBA00022692"/>
    </source>
</evidence>
<evidence type="ECO:0000256" key="6">
    <source>
        <dbReference type="ARBA" id="ARBA00023136"/>
    </source>
</evidence>
<evidence type="ECO:0000256" key="1">
    <source>
        <dbReference type="ARBA" id="ARBA00004651"/>
    </source>
</evidence>
<evidence type="ECO:0000256" key="3">
    <source>
        <dbReference type="ARBA" id="ARBA00022475"/>
    </source>
</evidence>
<feature type="transmembrane region" description="Helical" evidence="7">
    <location>
        <begin position="288"/>
        <end position="305"/>
    </location>
</feature>
<dbReference type="PANTHER" id="PTHR32322:SF18">
    <property type="entry name" value="S-ADENOSYLMETHIONINE_S-ADENOSYLHOMOCYSTEINE TRANSPORTER"/>
    <property type="match status" value="1"/>
</dbReference>
<evidence type="ECO:0000313" key="10">
    <source>
        <dbReference type="Proteomes" id="UP001652445"/>
    </source>
</evidence>
<evidence type="ECO:0000259" key="8">
    <source>
        <dbReference type="Pfam" id="PF00892"/>
    </source>
</evidence>
<reference evidence="9 10" key="1">
    <citation type="submission" date="2022-09" db="EMBL/GenBank/DDBJ databases">
        <authorList>
            <person name="Han X.L."/>
            <person name="Wang Q."/>
            <person name="Lu T."/>
        </authorList>
    </citation>
    <scope>NUCLEOTIDE SEQUENCE [LARGE SCALE GENOMIC DNA]</scope>
    <source>
        <strain evidence="9 10">WQ 127069</strain>
    </source>
</reference>
<feature type="transmembrane region" description="Helical" evidence="7">
    <location>
        <begin position="223"/>
        <end position="245"/>
    </location>
</feature>
<evidence type="ECO:0000256" key="7">
    <source>
        <dbReference type="SAM" id="Phobius"/>
    </source>
</evidence>
<keyword evidence="3" id="KW-1003">Cell membrane</keyword>
<accession>A0ABT2UKA4</accession>
<feature type="transmembrane region" description="Helical" evidence="7">
    <location>
        <begin position="166"/>
        <end position="185"/>
    </location>
</feature>
<evidence type="ECO:0000313" key="9">
    <source>
        <dbReference type="EMBL" id="MCU6795076.1"/>
    </source>
</evidence>
<feature type="domain" description="EamA" evidence="8">
    <location>
        <begin position="31"/>
        <end position="182"/>
    </location>
</feature>
<dbReference type="RefSeq" id="WP_262686124.1">
    <property type="nucleotide sequence ID" value="NZ_JAOQIO010000089.1"/>
</dbReference>
<dbReference type="PANTHER" id="PTHR32322">
    <property type="entry name" value="INNER MEMBRANE TRANSPORTER"/>
    <property type="match status" value="1"/>
</dbReference>
<feature type="transmembrane region" description="Helical" evidence="7">
    <location>
        <begin position="191"/>
        <end position="211"/>
    </location>
</feature>
<comment type="subcellular location">
    <subcellularLocation>
        <location evidence="1">Cell membrane</location>
        <topology evidence="1">Multi-pass membrane protein</topology>
    </subcellularLocation>
</comment>
<keyword evidence="5 7" id="KW-1133">Transmembrane helix</keyword>
<gene>
    <name evidence="9" type="ORF">OB236_23490</name>
</gene>
<dbReference type="InterPro" id="IPR037185">
    <property type="entry name" value="EmrE-like"/>
</dbReference>
<feature type="domain" description="EamA" evidence="8">
    <location>
        <begin position="193"/>
        <end position="325"/>
    </location>
</feature>
<feature type="transmembrane region" description="Helical" evidence="7">
    <location>
        <begin position="141"/>
        <end position="159"/>
    </location>
</feature>